<dbReference type="EMBL" id="LGTZ01000340">
    <property type="protein sequence ID" value="OJD25650.1"/>
    <property type="molecule type" value="Genomic_DNA"/>
</dbReference>
<organism evidence="1 2">
    <name type="scientific">Blastomyces percursus</name>
    <dbReference type="NCBI Taxonomy" id="1658174"/>
    <lineage>
        <taxon>Eukaryota</taxon>
        <taxon>Fungi</taxon>
        <taxon>Dikarya</taxon>
        <taxon>Ascomycota</taxon>
        <taxon>Pezizomycotina</taxon>
        <taxon>Eurotiomycetes</taxon>
        <taxon>Eurotiomycetidae</taxon>
        <taxon>Onygenales</taxon>
        <taxon>Ajellomycetaceae</taxon>
        <taxon>Blastomyces</taxon>
    </lineage>
</organism>
<dbReference type="AlphaFoldDB" id="A0A1J9QC43"/>
<evidence type="ECO:0000313" key="2">
    <source>
        <dbReference type="Proteomes" id="UP000242791"/>
    </source>
</evidence>
<keyword evidence="2" id="KW-1185">Reference proteome</keyword>
<sequence length="147" mass="16013">MWGRQRHNQVALPVEALPLGGELGIQGVHGLHRQHTEPTISATTTLPLPLNRAQLNPGQTRDVTVEYYAEQKQAGRDADTNRAAQAGFRVGSANTTVGGSSSVALAEKQQRREPEVMKKAVTVTVIGAEWQHSSVEEQLAAWWRGRG</sequence>
<dbReference type="Proteomes" id="UP000242791">
    <property type="component" value="Unassembled WGS sequence"/>
</dbReference>
<name>A0A1J9QC43_9EURO</name>
<comment type="caution">
    <text evidence="1">The sequence shown here is derived from an EMBL/GenBank/DDBJ whole genome shotgun (WGS) entry which is preliminary data.</text>
</comment>
<evidence type="ECO:0000313" key="1">
    <source>
        <dbReference type="EMBL" id="OJD25650.1"/>
    </source>
</evidence>
<reference evidence="1 2" key="1">
    <citation type="submission" date="2015-08" db="EMBL/GenBank/DDBJ databases">
        <title>Emmonsia species relationships and genome sequence.</title>
        <authorList>
            <person name="Cuomo C.A."/>
            <person name="Schwartz I.S."/>
            <person name="Kenyon C."/>
            <person name="De Hoog G.S."/>
            <person name="Govender N.P."/>
            <person name="Botha A."/>
            <person name="Moreno L."/>
            <person name="De Vries M."/>
            <person name="Munoz J.F."/>
            <person name="Stielow J.B."/>
        </authorList>
    </citation>
    <scope>NUCLEOTIDE SEQUENCE [LARGE SCALE GENOMIC DNA]</scope>
    <source>
        <strain evidence="1 2">EI222</strain>
    </source>
</reference>
<accession>A0A1J9QC43</accession>
<dbReference type="VEuPathDB" id="FungiDB:ACJ73_02986"/>
<gene>
    <name evidence="1" type="ORF">ACJ73_02986</name>
</gene>
<proteinExistence type="predicted"/>
<protein>
    <submittedName>
        <fullName evidence="1">Uncharacterized protein</fullName>
    </submittedName>
</protein>